<reference evidence="1 2" key="1">
    <citation type="journal article" date="2019" name="Sci. Rep.">
        <title>Orb-weaving spider Araneus ventricosus genome elucidates the spidroin gene catalogue.</title>
        <authorList>
            <person name="Kono N."/>
            <person name="Nakamura H."/>
            <person name="Ohtoshi R."/>
            <person name="Moran D.A.P."/>
            <person name="Shinohara A."/>
            <person name="Yoshida Y."/>
            <person name="Fujiwara M."/>
            <person name="Mori M."/>
            <person name="Tomita M."/>
            <person name="Arakawa K."/>
        </authorList>
    </citation>
    <scope>NUCLEOTIDE SEQUENCE [LARGE SCALE GENOMIC DNA]</scope>
</reference>
<evidence type="ECO:0000313" key="2">
    <source>
        <dbReference type="Proteomes" id="UP000499080"/>
    </source>
</evidence>
<dbReference type="Proteomes" id="UP000499080">
    <property type="component" value="Unassembled WGS sequence"/>
</dbReference>
<organism evidence="1 2">
    <name type="scientific">Araneus ventricosus</name>
    <name type="common">Orbweaver spider</name>
    <name type="synonym">Epeira ventricosa</name>
    <dbReference type="NCBI Taxonomy" id="182803"/>
    <lineage>
        <taxon>Eukaryota</taxon>
        <taxon>Metazoa</taxon>
        <taxon>Ecdysozoa</taxon>
        <taxon>Arthropoda</taxon>
        <taxon>Chelicerata</taxon>
        <taxon>Arachnida</taxon>
        <taxon>Araneae</taxon>
        <taxon>Araneomorphae</taxon>
        <taxon>Entelegynae</taxon>
        <taxon>Araneoidea</taxon>
        <taxon>Araneidae</taxon>
        <taxon>Araneus</taxon>
    </lineage>
</organism>
<sequence>MLEFSALSFSATVFQPLFDALYPDSNFSLQQSCSANLQQIRHDKSANLKQVIANELVTTSRTCRKLFTSNSLQTIAKTAYEDNLGFKLPTYRFLNLSS</sequence>
<protein>
    <submittedName>
        <fullName evidence="1">Uncharacterized protein</fullName>
    </submittedName>
</protein>
<proteinExistence type="predicted"/>
<comment type="caution">
    <text evidence="1">The sequence shown here is derived from an EMBL/GenBank/DDBJ whole genome shotgun (WGS) entry which is preliminary data.</text>
</comment>
<evidence type="ECO:0000313" key="1">
    <source>
        <dbReference type="EMBL" id="GBN49717.1"/>
    </source>
</evidence>
<dbReference type="EMBL" id="BGPR01011122">
    <property type="protein sequence ID" value="GBN49717.1"/>
    <property type="molecule type" value="Genomic_DNA"/>
</dbReference>
<name>A0A4Y2PHR0_ARAVE</name>
<dbReference type="AlphaFoldDB" id="A0A4Y2PHR0"/>
<accession>A0A4Y2PHR0</accession>
<keyword evidence="2" id="KW-1185">Reference proteome</keyword>
<gene>
    <name evidence="1" type="ORF">AVEN_202432_1</name>
</gene>